<keyword evidence="3" id="KW-1185">Reference proteome</keyword>
<sequence length="240" mass="26645">MVITASIQPNNDQGPQFVGFVLEPSVLDPEHQQPPSPPRYEDALKPISAPPRYEEQSTGSSSPVRSIDLPPSGRTTARIESSVDEVSSCDGEVEEIVGLILCIFISIEYTVSTSRSIEPPRFLSKKSCRFNGGGCHCIVRVRGECCCKGDEVTALPTNLTTTVKVLVMFNVSITTIDSTFFHQYANLEEIEIYESNHLHSFDGNSLRHLANLRKFSITWCRKLEEISEVLLQGNLKIQSL</sequence>
<gene>
    <name evidence="2" type="primary">Necator_chrV.g20046</name>
    <name evidence="2" type="ORF">RB195_015254</name>
</gene>
<evidence type="ECO:0000313" key="2">
    <source>
        <dbReference type="EMBL" id="KAK6757316.1"/>
    </source>
</evidence>
<comment type="caution">
    <text evidence="2">The sequence shown here is derived from an EMBL/GenBank/DDBJ whole genome shotgun (WGS) entry which is preliminary data.</text>
</comment>
<dbReference type="InterPro" id="IPR032675">
    <property type="entry name" value="LRR_dom_sf"/>
</dbReference>
<dbReference type="EMBL" id="JAVFWL010000005">
    <property type="protein sequence ID" value="KAK6757316.1"/>
    <property type="molecule type" value="Genomic_DNA"/>
</dbReference>
<reference evidence="2 3" key="1">
    <citation type="submission" date="2023-08" db="EMBL/GenBank/DDBJ databases">
        <title>A Necator americanus chromosomal reference genome.</title>
        <authorList>
            <person name="Ilik V."/>
            <person name="Petrzelkova K.J."/>
            <person name="Pardy F."/>
            <person name="Fuh T."/>
            <person name="Niatou-Singa F.S."/>
            <person name="Gouil Q."/>
            <person name="Baker L."/>
            <person name="Ritchie M.E."/>
            <person name="Jex A.R."/>
            <person name="Gazzola D."/>
            <person name="Li H."/>
            <person name="Toshio Fujiwara R."/>
            <person name="Zhan B."/>
            <person name="Aroian R.V."/>
            <person name="Pafco B."/>
            <person name="Schwarz E.M."/>
        </authorList>
    </citation>
    <scope>NUCLEOTIDE SEQUENCE [LARGE SCALE GENOMIC DNA]</scope>
    <source>
        <strain evidence="2 3">Aroian</strain>
        <tissue evidence="2">Whole animal</tissue>
    </source>
</reference>
<organism evidence="2 3">
    <name type="scientific">Necator americanus</name>
    <name type="common">Human hookworm</name>
    <dbReference type="NCBI Taxonomy" id="51031"/>
    <lineage>
        <taxon>Eukaryota</taxon>
        <taxon>Metazoa</taxon>
        <taxon>Ecdysozoa</taxon>
        <taxon>Nematoda</taxon>
        <taxon>Chromadorea</taxon>
        <taxon>Rhabditida</taxon>
        <taxon>Rhabditina</taxon>
        <taxon>Rhabditomorpha</taxon>
        <taxon>Strongyloidea</taxon>
        <taxon>Ancylostomatidae</taxon>
        <taxon>Bunostominae</taxon>
        <taxon>Necator</taxon>
    </lineage>
</organism>
<evidence type="ECO:0000313" key="3">
    <source>
        <dbReference type="Proteomes" id="UP001303046"/>
    </source>
</evidence>
<dbReference type="SUPFAM" id="SSF52058">
    <property type="entry name" value="L domain-like"/>
    <property type="match status" value="1"/>
</dbReference>
<feature type="region of interest" description="Disordered" evidence="1">
    <location>
        <begin position="24"/>
        <end position="79"/>
    </location>
</feature>
<protein>
    <recommendedName>
        <fullName evidence="4">Leucine Rich repeat-containing domain protein</fullName>
    </recommendedName>
</protein>
<accession>A0ABR1E6C8</accession>
<name>A0ABR1E6C8_NECAM</name>
<dbReference type="Gene3D" id="3.80.10.10">
    <property type="entry name" value="Ribonuclease Inhibitor"/>
    <property type="match status" value="1"/>
</dbReference>
<proteinExistence type="predicted"/>
<evidence type="ECO:0008006" key="4">
    <source>
        <dbReference type="Google" id="ProtNLM"/>
    </source>
</evidence>
<evidence type="ECO:0000256" key="1">
    <source>
        <dbReference type="SAM" id="MobiDB-lite"/>
    </source>
</evidence>
<dbReference type="Proteomes" id="UP001303046">
    <property type="component" value="Unassembled WGS sequence"/>
</dbReference>